<dbReference type="AlphaFoldDB" id="A0A917BXH0"/>
<evidence type="ECO:0008006" key="3">
    <source>
        <dbReference type="Google" id="ProtNLM"/>
    </source>
</evidence>
<evidence type="ECO:0000313" key="2">
    <source>
        <dbReference type="Proteomes" id="UP000606044"/>
    </source>
</evidence>
<dbReference type="RefSeq" id="WP_188578448.1">
    <property type="nucleotide sequence ID" value="NZ_BMCT01000002.1"/>
</dbReference>
<protein>
    <recommendedName>
        <fullName evidence="3">DUF4194 domain-containing protein</fullName>
    </recommendedName>
</protein>
<reference evidence="1" key="2">
    <citation type="submission" date="2020-09" db="EMBL/GenBank/DDBJ databases">
        <authorList>
            <person name="Sun Q."/>
            <person name="Sedlacek I."/>
        </authorList>
    </citation>
    <scope>NUCLEOTIDE SEQUENCE</scope>
    <source>
        <strain evidence="1">CCM 7897</strain>
    </source>
</reference>
<dbReference type="EMBL" id="BMCT01000002">
    <property type="protein sequence ID" value="GGF62253.1"/>
    <property type="molecule type" value="Genomic_DNA"/>
</dbReference>
<name>A0A917BXH0_9HYPH</name>
<accession>A0A917BXH0</accession>
<reference evidence="1" key="1">
    <citation type="journal article" date="2014" name="Int. J. Syst. Evol. Microbiol.">
        <title>Complete genome sequence of Corynebacterium casei LMG S-19264T (=DSM 44701T), isolated from a smear-ripened cheese.</title>
        <authorList>
            <consortium name="US DOE Joint Genome Institute (JGI-PGF)"/>
            <person name="Walter F."/>
            <person name="Albersmeier A."/>
            <person name="Kalinowski J."/>
            <person name="Ruckert C."/>
        </authorList>
    </citation>
    <scope>NUCLEOTIDE SEQUENCE</scope>
    <source>
        <strain evidence="1">CCM 7897</strain>
    </source>
</reference>
<keyword evidence="2" id="KW-1185">Reference proteome</keyword>
<evidence type="ECO:0000313" key="1">
    <source>
        <dbReference type="EMBL" id="GGF62253.1"/>
    </source>
</evidence>
<gene>
    <name evidence="1" type="ORF">GCM10007301_22500</name>
</gene>
<dbReference type="Proteomes" id="UP000606044">
    <property type="component" value="Unassembled WGS sequence"/>
</dbReference>
<organism evidence="1 2">
    <name type="scientific">Azorhizobium oxalatiphilum</name>
    <dbReference type="NCBI Taxonomy" id="980631"/>
    <lineage>
        <taxon>Bacteria</taxon>
        <taxon>Pseudomonadati</taxon>
        <taxon>Pseudomonadota</taxon>
        <taxon>Alphaproteobacteria</taxon>
        <taxon>Hyphomicrobiales</taxon>
        <taxon>Xanthobacteraceae</taxon>
        <taxon>Azorhizobium</taxon>
    </lineage>
</organism>
<proteinExistence type="predicted"/>
<sequence>MLAEFSNLENRDPRQYERVVRIIRHLLRHQFIHTDDRGSAALLEGLLRADVERLVSAYFEIAGYTLVVREAEGWAGIVPDTEQVGLPRLRIDETIVLLLLRRLWEEGVQDGEMERHGNVEVTLNEAYDAYQDTVARARRPSLAVGEFKTLVEGFGRKAVVRLTDYDPELQDYGLTIRALIATVAGDDVVDRLEKLLLRPELADQSDEEAESEVPA</sequence>
<dbReference type="InterPro" id="IPR025449">
    <property type="entry name" value="JetB"/>
</dbReference>
<dbReference type="Pfam" id="PF13835">
    <property type="entry name" value="DUF4194"/>
    <property type="match status" value="1"/>
</dbReference>
<comment type="caution">
    <text evidence="1">The sequence shown here is derived from an EMBL/GenBank/DDBJ whole genome shotgun (WGS) entry which is preliminary data.</text>
</comment>